<evidence type="ECO:0000256" key="1">
    <source>
        <dbReference type="SAM" id="MobiDB-lite"/>
    </source>
</evidence>
<dbReference type="Proteomes" id="UP001527866">
    <property type="component" value="Unassembled WGS sequence"/>
</dbReference>
<comment type="caution">
    <text evidence="2">The sequence shown here is derived from an EMBL/GenBank/DDBJ whole genome shotgun (WGS) entry which is preliminary data.</text>
</comment>
<accession>A0ABT4U250</accession>
<dbReference type="EMBL" id="JAQFWQ010000022">
    <property type="protein sequence ID" value="MDA2811022.1"/>
    <property type="molecule type" value="Genomic_DNA"/>
</dbReference>
<dbReference type="RefSeq" id="WP_270685467.1">
    <property type="nucleotide sequence ID" value="NZ_JAQFWQ010000022.1"/>
</dbReference>
<feature type="region of interest" description="Disordered" evidence="1">
    <location>
        <begin position="62"/>
        <end position="94"/>
    </location>
</feature>
<evidence type="ECO:0000313" key="3">
    <source>
        <dbReference type="Proteomes" id="UP001527866"/>
    </source>
</evidence>
<proteinExistence type="predicted"/>
<evidence type="ECO:0000313" key="2">
    <source>
        <dbReference type="EMBL" id="MDA2811022.1"/>
    </source>
</evidence>
<evidence type="ECO:0008006" key="4">
    <source>
        <dbReference type="Google" id="ProtNLM"/>
    </source>
</evidence>
<protein>
    <recommendedName>
        <fullName evidence="4">Immunity protein Imm1</fullName>
    </recommendedName>
</protein>
<organism evidence="2 3">
    <name type="scientific">Nocardiopsis endophytica</name>
    <dbReference type="NCBI Taxonomy" id="3018445"/>
    <lineage>
        <taxon>Bacteria</taxon>
        <taxon>Bacillati</taxon>
        <taxon>Actinomycetota</taxon>
        <taxon>Actinomycetes</taxon>
        <taxon>Streptosporangiales</taxon>
        <taxon>Nocardiopsidaceae</taxon>
        <taxon>Nocardiopsis</taxon>
    </lineage>
</organism>
<name>A0ABT4U250_9ACTN</name>
<keyword evidence="3" id="KW-1185">Reference proteome</keyword>
<sequence length="125" mass="13161">MVETWVIEDGGGAPVAADTVEDVLRERIAQGRFDALLAGSSGRSLVFVTNGVRAMTVLLGEDGDPGEHAADPGAEGTSGGFVLSNGQHDAYPDEDTVPLDEAFRIIGRILRDGSWPSDAPRVVDR</sequence>
<gene>
    <name evidence="2" type="ORF">O4J56_10275</name>
</gene>
<reference evidence="2 3" key="1">
    <citation type="submission" date="2023-01" db="EMBL/GenBank/DDBJ databases">
        <title>Draft genome sequence of Nocardiopsis sp. RSe5-2 isolated from halophytes.</title>
        <authorList>
            <person name="Duangmal K."/>
            <person name="Chantavorakit T."/>
        </authorList>
    </citation>
    <scope>NUCLEOTIDE SEQUENCE [LARGE SCALE GENOMIC DNA]</scope>
    <source>
        <strain evidence="2 3">RSe5-2</strain>
    </source>
</reference>